<dbReference type="AlphaFoldDB" id="A0A9P0MR50"/>
<evidence type="ECO:0000313" key="2">
    <source>
        <dbReference type="Proteomes" id="UP001152798"/>
    </source>
</evidence>
<accession>A0A9P0MR50</accession>
<evidence type="ECO:0000313" key="1">
    <source>
        <dbReference type="EMBL" id="CAH1399642.1"/>
    </source>
</evidence>
<protein>
    <submittedName>
        <fullName evidence="1">Uncharacterized protein</fullName>
    </submittedName>
</protein>
<gene>
    <name evidence="1" type="ORF">NEZAVI_LOCUS9052</name>
</gene>
<reference evidence="1" key="1">
    <citation type="submission" date="2022-01" db="EMBL/GenBank/DDBJ databases">
        <authorList>
            <person name="King R."/>
        </authorList>
    </citation>
    <scope>NUCLEOTIDE SEQUENCE</scope>
</reference>
<sequence>MAFKYRQTISLAFLFKPCSFDFASNQRL</sequence>
<proteinExistence type="predicted"/>
<dbReference type="Proteomes" id="UP001152798">
    <property type="component" value="Chromosome 4"/>
</dbReference>
<name>A0A9P0MR50_NEZVI</name>
<dbReference type="EMBL" id="OV725080">
    <property type="protein sequence ID" value="CAH1399642.1"/>
    <property type="molecule type" value="Genomic_DNA"/>
</dbReference>
<keyword evidence="2" id="KW-1185">Reference proteome</keyword>
<organism evidence="1 2">
    <name type="scientific">Nezara viridula</name>
    <name type="common">Southern green stink bug</name>
    <name type="synonym">Cimex viridulus</name>
    <dbReference type="NCBI Taxonomy" id="85310"/>
    <lineage>
        <taxon>Eukaryota</taxon>
        <taxon>Metazoa</taxon>
        <taxon>Ecdysozoa</taxon>
        <taxon>Arthropoda</taxon>
        <taxon>Hexapoda</taxon>
        <taxon>Insecta</taxon>
        <taxon>Pterygota</taxon>
        <taxon>Neoptera</taxon>
        <taxon>Paraneoptera</taxon>
        <taxon>Hemiptera</taxon>
        <taxon>Heteroptera</taxon>
        <taxon>Panheteroptera</taxon>
        <taxon>Pentatomomorpha</taxon>
        <taxon>Pentatomoidea</taxon>
        <taxon>Pentatomidae</taxon>
        <taxon>Pentatominae</taxon>
        <taxon>Nezara</taxon>
    </lineage>
</organism>